<evidence type="ECO:0000313" key="3">
    <source>
        <dbReference type="Proteomes" id="UP001161757"/>
    </source>
</evidence>
<reference evidence="2" key="1">
    <citation type="submission" date="2023-01" db="EMBL/GenBank/DDBJ databases">
        <title>Exophiala dermititidis isolated from Cystic Fibrosis Patient.</title>
        <authorList>
            <person name="Kurbessoian T."/>
            <person name="Crocker A."/>
            <person name="Murante D."/>
            <person name="Hogan D.A."/>
            <person name="Stajich J.E."/>
        </authorList>
    </citation>
    <scope>NUCLEOTIDE SEQUENCE</scope>
    <source>
        <strain evidence="2">Ex8</strain>
    </source>
</reference>
<evidence type="ECO:0000256" key="1">
    <source>
        <dbReference type="SAM" id="Phobius"/>
    </source>
</evidence>
<comment type="caution">
    <text evidence="2">The sequence shown here is derived from an EMBL/GenBank/DDBJ whole genome shotgun (WGS) entry which is preliminary data.</text>
</comment>
<name>A0AAN6IWK3_EXODE</name>
<feature type="transmembrane region" description="Helical" evidence="1">
    <location>
        <begin position="73"/>
        <end position="95"/>
    </location>
</feature>
<proteinExistence type="predicted"/>
<dbReference type="Proteomes" id="UP001161757">
    <property type="component" value="Unassembled WGS sequence"/>
</dbReference>
<keyword evidence="1" id="KW-0812">Transmembrane</keyword>
<keyword evidence="1" id="KW-0472">Membrane</keyword>
<evidence type="ECO:0000313" key="2">
    <source>
        <dbReference type="EMBL" id="KAJ8993825.1"/>
    </source>
</evidence>
<dbReference type="EMBL" id="JAJGCB010000003">
    <property type="protein sequence ID" value="KAJ8993825.1"/>
    <property type="molecule type" value="Genomic_DNA"/>
</dbReference>
<organism evidence="2 3">
    <name type="scientific">Exophiala dermatitidis</name>
    <name type="common">Black yeast-like fungus</name>
    <name type="synonym">Wangiella dermatitidis</name>
    <dbReference type="NCBI Taxonomy" id="5970"/>
    <lineage>
        <taxon>Eukaryota</taxon>
        <taxon>Fungi</taxon>
        <taxon>Dikarya</taxon>
        <taxon>Ascomycota</taxon>
        <taxon>Pezizomycotina</taxon>
        <taxon>Eurotiomycetes</taxon>
        <taxon>Chaetothyriomycetidae</taxon>
        <taxon>Chaetothyriales</taxon>
        <taxon>Herpotrichiellaceae</taxon>
        <taxon>Exophiala</taxon>
    </lineage>
</organism>
<gene>
    <name evidence="2" type="ORF">HRR80_002329</name>
</gene>
<sequence>MFPHVYSKPISLSPTRRNRTILIWCRASLRPTNANPGAFHLHGCSDGSEMHTRAREKANHEEKRSRPYWYRGCWHMLSSSTIYLSLLVAGLAMALTSRVITAMSSGFLFSDKI</sequence>
<protein>
    <submittedName>
        <fullName evidence="2">Uncharacterized protein</fullName>
    </submittedName>
</protein>
<dbReference type="AlphaFoldDB" id="A0AAN6IWK3"/>
<accession>A0AAN6IWK3</accession>
<keyword evidence="1" id="KW-1133">Transmembrane helix</keyword>